<evidence type="ECO:0000256" key="4">
    <source>
        <dbReference type="ARBA" id="ARBA00022777"/>
    </source>
</evidence>
<dbReference type="SMART" id="SM00220">
    <property type="entry name" value="S_TKc"/>
    <property type="match status" value="1"/>
</dbReference>
<evidence type="ECO:0000256" key="3">
    <source>
        <dbReference type="ARBA" id="ARBA00022741"/>
    </source>
</evidence>
<proteinExistence type="inferred from homology"/>
<evidence type="ECO:0000256" key="2">
    <source>
        <dbReference type="ARBA" id="ARBA00022679"/>
    </source>
</evidence>
<evidence type="ECO:0000256" key="5">
    <source>
        <dbReference type="ARBA" id="ARBA00022840"/>
    </source>
</evidence>
<keyword evidence="3" id="KW-0547">Nucleotide-binding</keyword>
<dbReference type="PANTHER" id="PTHR48016">
    <property type="entry name" value="MAP KINASE KINASE KINASE SSK2-RELATED-RELATED"/>
    <property type="match status" value="1"/>
</dbReference>
<evidence type="ECO:0000313" key="7">
    <source>
        <dbReference type="EMBL" id="JAD36706.1"/>
    </source>
</evidence>
<dbReference type="AlphaFoldDB" id="A0A0A8ZD25"/>
<dbReference type="PROSITE" id="PS50011">
    <property type="entry name" value="PROTEIN_KINASE_DOM"/>
    <property type="match status" value="1"/>
</dbReference>
<dbReference type="EMBL" id="GBRH01261189">
    <property type="protein sequence ID" value="JAD36706.1"/>
    <property type="molecule type" value="Transcribed_RNA"/>
</dbReference>
<dbReference type="Pfam" id="PF00069">
    <property type="entry name" value="Pkinase"/>
    <property type="match status" value="1"/>
</dbReference>
<organism evidence="7">
    <name type="scientific">Arundo donax</name>
    <name type="common">Giant reed</name>
    <name type="synonym">Donax arundinaceus</name>
    <dbReference type="NCBI Taxonomy" id="35708"/>
    <lineage>
        <taxon>Eukaryota</taxon>
        <taxon>Viridiplantae</taxon>
        <taxon>Streptophyta</taxon>
        <taxon>Embryophyta</taxon>
        <taxon>Tracheophyta</taxon>
        <taxon>Spermatophyta</taxon>
        <taxon>Magnoliopsida</taxon>
        <taxon>Liliopsida</taxon>
        <taxon>Poales</taxon>
        <taxon>Poaceae</taxon>
        <taxon>PACMAD clade</taxon>
        <taxon>Arundinoideae</taxon>
        <taxon>Arundineae</taxon>
        <taxon>Arundo</taxon>
    </lineage>
</organism>
<keyword evidence="5" id="KW-0067">ATP-binding</keyword>
<evidence type="ECO:0000259" key="6">
    <source>
        <dbReference type="PROSITE" id="PS50011"/>
    </source>
</evidence>
<dbReference type="SUPFAM" id="SSF56112">
    <property type="entry name" value="Protein kinase-like (PK-like)"/>
    <property type="match status" value="1"/>
</dbReference>
<dbReference type="InterPro" id="IPR000719">
    <property type="entry name" value="Prot_kinase_dom"/>
</dbReference>
<dbReference type="GO" id="GO:0004709">
    <property type="term" value="F:MAP kinase kinase kinase activity"/>
    <property type="evidence" value="ECO:0007669"/>
    <property type="project" value="TreeGrafter"/>
</dbReference>
<evidence type="ECO:0000256" key="1">
    <source>
        <dbReference type="ARBA" id="ARBA00006529"/>
    </source>
</evidence>
<feature type="domain" description="Protein kinase" evidence="6">
    <location>
        <begin position="1"/>
        <end position="114"/>
    </location>
</feature>
<reference evidence="7" key="2">
    <citation type="journal article" date="2015" name="Data Brief">
        <title>Shoot transcriptome of the giant reed, Arundo donax.</title>
        <authorList>
            <person name="Barrero R.A."/>
            <person name="Guerrero F.D."/>
            <person name="Moolhuijzen P."/>
            <person name="Goolsby J.A."/>
            <person name="Tidwell J."/>
            <person name="Bellgard S.E."/>
            <person name="Bellgard M.I."/>
        </authorList>
    </citation>
    <scope>NUCLEOTIDE SEQUENCE</scope>
    <source>
        <tissue evidence="7">Shoot tissue taken approximately 20 cm above the soil surface</tissue>
    </source>
</reference>
<sequence length="116" mass="13386">MAKHISSSADIRSFRGTICWMAPEVMKSSRSKKGYKLPVDIWSLACTVIEMATGKRPWHELEWQQVMYKVTSKKEIPDIPDTLSEEGKDFLKQCLKYDPASRPTADKLREHPFVKN</sequence>
<keyword evidence="4" id="KW-0418">Kinase</keyword>
<dbReference type="InterPro" id="IPR050538">
    <property type="entry name" value="MAP_kinase_kinase_kinase"/>
</dbReference>
<keyword evidence="2" id="KW-0808">Transferase</keyword>
<dbReference type="GO" id="GO:0005524">
    <property type="term" value="F:ATP binding"/>
    <property type="evidence" value="ECO:0007669"/>
    <property type="project" value="UniProtKB-KW"/>
</dbReference>
<protein>
    <recommendedName>
        <fullName evidence="6">Protein kinase domain-containing protein</fullName>
    </recommendedName>
</protein>
<dbReference type="GO" id="GO:0005737">
    <property type="term" value="C:cytoplasm"/>
    <property type="evidence" value="ECO:0007669"/>
    <property type="project" value="TreeGrafter"/>
</dbReference>
<name>A0A0A8ZD25_ARUDO</name>
<comment type="similarity">
    <text evidence="1">Belongs to the protein kinase superfamily. STE Ser/Thr protein kinase family. MAP kinase kinase kinase subfamily.</text>
</comment>
<reference evidence="7" key="1">
    <citation type="submission" date="2014-09" db="EMBL/GenBank/DDBJ databases">
        <authorList>
            <person name="Magalhaes I.L.F."/>
            <person name="Oliveira U."/>
            <person name="Santos F.R."/>
            <person name="Vidigal T.H.D.A."/>
            <person name="Brescovit A.D."/>
            <person name="Santos A.J."/>
        </authorList>
    </citation>
    <scope>NUCLEOTIDE SEQUENCE</scope>
    <source>
        <tissue evidence="7">Shoot tissue taken approximately 20 cm above the soil surface</tissue>
    </source>
</reference>
<dbReference type="InterPro" id="IPR011009">
    <property type="entry name" value="Kinase-like_dom_sf"/>
</dbReference>
<accession>A0A0A8ZD25</accession>
<dbReference type="PANTHER" id="PTHR48016:SF8">
    <property type="entry name" value="MITOGEN-ACTIVATED PROTEIN KINASE KINASE KINASE 3"/>
    <property type="match status" value="1"/>
</dbReference>
<dbReference type="Gene3D" id="1.10.510.10">
    <property type="entry name" value="Transferase(Phosphotransferase) domain 1"/>
    <property type="match status" value="1"/>
</dbReference>